<sequence>MSKYMVSNPNGLLTGALACASLADKMHEAITGRHR</sequence>
<dbReference type="EMBL" id="JACHOT010000012">
    <property type="protein sequence ID" value="MBB4653312.1"/>
    <property type="molecule type" value="Genomic_DNA"/>
</dbReference>
<name>A0ABR6L922_9HYPH</name>
<accession>A0ABR6L922</accession>
<comment type="caution">
    <text evidence="1">The sequence shown here is derived from an EMBL/GenBank/DDBJ whole genome shotgun (WGS) entry which is preliminary data.</text>
</comment>
<protein>
    <submittedName>
        <fullName evidence="1">Uncharacterized protein</fullName>
    </submittedName>
</protein>
<evidence type="ECO:0000313" key="2">
    <source>
        <dbReference type="Proteomes" id="UP000539538"/>
    </source>
</evidence>
<evidence type="ECO:0000313" key="1">
    <source>
        <dbReference type="EMBL" id="MBB4653312.1"/>
    </source>
</evidence>
<dbReference type="PROSITE" id="PS51257">
    <property type="entry name" value="PROKAR_LIPOPROTEIN"/>
    <property type="match status" value="1"/>
</dbReference>
<keyword evidence="2" id="KW-1185">Reference proteome</keyword>
<organism evidence="1 2">
    <name type="scientific">Aminobacter niigataensis</name>
    <dbReference type="NCBI Taxonomy" id="83265"/>
    <lineage>
        <taxon>Bacteria</taxon>
        <taxon>Pseudomonadati</taxon>
        <taxon>Pseudomonadota</taxon>
        <taxon>Alphaproteobacteria</taxon>
        <taxon>Hyphomicrobiales</taxon>
        <taxon>Phyllobacteriaceae</taxon>
        <taxon>Aminobacter</taxon>
    </lineage>
</organism>
<proteinExistence type="predicted"/>
<gene>
    <name evidence="1" type="ORF">GGQ99_005102</name>
</gene>
<dbReference type="Proteomes" id="UP000539538">
    <property type="component" value="Unassembled WGS sequence"/>
</dbReference>
<reference evidence="1 2" key="1">
    <citation type="submission" date="2020-08" db="EMBL/GenBank/DDBJ databases">
        <title>Genomic Encyclopedia of Type Strains, Phase IV (KMG-IV): sequencing the most valuable type-strain genomes for metagenomic binning, comparative biology and taxonomic classification.</title>
        <authorList>
            <person name="Goeker M."/>
        </authorList>
    </citation>
    <scope>NUCLEOTIDE SEQUENCE [LARGE SCALE GENOMIC DNA]</scope>
    <source>
        <strain evidence="1 2">DSM 7050</strain>
    </source>
</reference>